<feature type="non-terminal residue" evidence="1">
    <location>
        <position position="73"/>
    </location>
</feature>
<dbReference type="EMBL" id="JANBOI010001302">
    <property type="protein sequence ID" value="KAJ1726925.1"/>
    <property type="molecule type" value="Genomic_DNA"/>
</dbReference>
<accession>A0A9W7YA70</accession>
<evidence type="ECO:0008006" key="3">
    <source>
        <dbReference type="Google" id="ProtNLM"/>
    </source>
</evidence>
<comment type="caution">
    <text evidence="1">The sequence shown here is derived from an EMBL/GenBank/DDBJ whole genome shotgun (WGS) entry which is preliminary data.</text>
</comment>
<evidence type="ECO:0000313" key="1">
    <source>
        <dbReference type="EMBL" id="KAJ1726925.1"/>
    </source>
</evidence>
<reference evidence="1" key="1">
    <citation type="submission" date="2022-07" db="EMBL/GenBank/DDBJ databases">
        <title>Phylogenomic reconstructions and comparative analyses of Kickxellomycotina fungi.</title>
        <authorList>
            <person name="Reynolds N.K."/>
            <person name="Stajich J.E."/>
            <person name="Barry K."/>
            <person name="Grigoriev I.V."/>
            <person name="Crous P."/>
            <person name="Smith M.E."/>
        </authorList>
    </citation>
    <scope>NUCLEOTIDE SEQUENCE</scope>
    <source>
        <strain evidence="1">BCRC 34381</strain>
    </source>
</reference>
<sequence>MDSSPPTDIIVLFKASASAAEKEGVMDTIKKSGGHIKNTSDLINGLFARLPKSNSGLADLKTQHPAIDDVEIE</sequence>
<name>A0A9W7YA70_9FUNG</name>
<dbReference type="InterPro" id="IPR037045">
    <property type="entry name" value="S8pro/Inhibitor_I9_sf"/>
</dbReference>
<dbReference type="SUPFAM" id="SSF54897">
    <property type="entry name" value="Protease propeptides/inhibitors"/>
    <property type="match status" value="1"/>
</dbReference>
<dbReference type="Gene3D" id="3.30.70.80">
    <property type="entry name" value="Peptidase S8 propeptide/proteinase inhibitor I9"/>
    <property type="match status" value="1"/>
</dbReference>
<protein>
    <recommendedName>
        <fullName evidence="3">Inhibitor I9 domain-containing protein</fullName>
    </recommendedName>
</protein>
<dbReference type="Proteomes" id="UP001143981">
    <property type="component" value="Unassembled WGS sequence"/>
</dbReference>
<keyword evidence="2" id="KW-1185">Reference proteome</keyword>
<proteinExistence type="predicted"/>
<evidence type="ECO:0000313" key="2">
    <source>
        <dbReference type="Proteomes" id="UP001143981"/>
    </source>
</evidence>
<dbReference type="AlphaFoldDB" id="A0A9W7YA70"/>
<gene>
    <name evidence="1" type="ORF">LPJ61_004871</name>
</gene>
<organism evidence="1 2">
    <name type="scientific">Coemansia biformis</name>
    <dbReference type="NCBI Taxonomy" id="1286918"/>
    <lineage>
        <taxon>Eukaryota</taxon>
        <taxon>Fungi</taxon>
        <taxon>Fungi incertae sedis</taxon>
        <taxon>Zoopagomycota</taxon>
        <taxon>Kickxellomycotina</taxon>
        <taxon>Kickxellomycetes</taxon>
        <taxon>Kickxellales</taxon>
        <taxon>Kickxellaceae</taxon>
        <taxon>Coemansia</taxon>
    </lineage>
</organism>
<dbReference type="OrthoDB" id="5518345at2759"/>